<evidence type="ECO:0000259" key="8">
    <source>
        <dbReference type="Pfam" id="PF02771"/>
    </source>
</evidence>
<comment type="cofactor">
    <cofactor evidence="1 5">
        <name>FAD</name>
        <dbReference type="ChEBI" id="CHEBI:57692"/>
    </cofactor>
</comment>
<dbReference type="Gene3D" id="1.10.540.10">
    <property type="entry name" value="Acyl-CoA dehydrogenase/oxidase, N-terminal domain"/>
    <property type="match status" value="1"/>
</dbReference>
<dbReference type="InterPro" id="IPR036250">
    <property type="entry name" value="AcylCo_DH-like_C"/>
</dbReference>
<dbReference type="AlphaFoldDB" id="A0A1H8EWG7"/>
<keyword evidence="4 5" id="KW-0274">FAD</keyword>
<dbReference type="InterPro" id="IPR009100">
    <property type="entry name" value="AcylCoA_DH/oxidase_NM_dom_sf"/>
</dbReference>
<protein>
    <recommendedName>
        <fullName evidence="11">Acyl-CoA dehydrogenase</fullName>
    </recommendedName>
</protein>
<evidence type="ECO:0000256" key="4">
    <source>
        <dbReference type="ARBA" id="ARBA00022827"/>
    </source>
</evidence>
<dbReference type="InterPro" id="IPR037069">
    <property type="entry name" value="AcylCoA_DH/ox_N_sf"/>
</dbReference>
<evidence type="ECO:0000313" key="10">
    <source>
        <dbReference type="Proteomes" id="UP000198775"/>
    </source>
</evidence>
<keyword evidence="3 5" id="KW-0285">Flavoprotein</keyword>
<evidence type="ECO:0000256" key="5">
    <source>
        <dbReference type="RuleBase" id="RU362125"/>
    </source>
</evidence>
<dbReference type="Pfam" id="PF02771">
    <property type="entry name" value="Acyl-CoA_dh_N"/>
    <property type="match status" value="1"/>
</dbReference>
<evidence type="ECO:0000259" key="6">
    <source>
        <dbReference type="Pfam" id="PF00441"/>
    </source>
</evidence>
<dbReference type="GO" id="GO:0003995">
    <property type="term" value="F:acyl-CoA dehydrogenase activity"/>
    <property type="evidence" value="ECO:0007669"/>
    <property type="project" value="InterPro"/>
</dbReference>
<dbReference type="PROSITE" id="PS00073">
    <property type="entry name" value="ACYL_COA_DH_2"/>
    <property type="match status" value="1"/>
</dbReference>
<proteinExistence type="inferred from homology"/>
<dbReference type="InterPro" id="IPR006089">
    <property type="entry name" value="Acyl-CoA_DH_CS"/>
</dbReference>
<dbReference type="Proteomes" id="UP000198775">
    <property type="component" value="Unassembled WGS sequence"/>
</dbReference>
<sequence>MQFDKTHEMFRDSLRDYLESEIEPDVQELDKQEMTKEEAVGYLRDLRKLGIGFDQETAQDYFGDLKYYVIGSEEISRVWPSLNVMLNMSFPAMFANWASEETQDALGDKLEKGEAIGALGVTEPGSGSHSSKPNTVARKDGDEYVINGEKTWVSNAQICDLTMIVAWDEENDAQDMFIVDQENSPFDTRKLDKLGWKGSPTGQMFFDDVRVPEDNKLSNAIRNLILEHGDLGEALPFPNEMVDLFLSHKPLNAIFSFMRTGMAAMAVGIQQAAYEDALEYATDRETFGKPIAQHQLVQNRLYKMKANVETSRLLTHEAVEKLSNADEESRMYSSLAKGYACDKSVETARHGVELYGGNGLSTDYPLERYYRDAQTMTIPDGTEEIMKLIVGYEMTEMSAYA</sequence>
<evidence type="ECO:0000256" key="2">
    <source>
        <dbReference type="ARBA" id="ARBA00009347"/>
    </source>
</evidence>
<dbReference type="Pfam" id="PF00441">
    <property type="entry name" value="Acyl-CoA_dh_1"/>
    <property type="match status" value="1"/>
</dbReference>
<dbReference type="SUPFAM" id="SSF56645">
    <property type="entry name" value="Acyl-CoA dehydrogenase NM domain-like"/>
    <property type="match status" value="1"/>
</dbReference>
<feature type="domain" description="Acyl-CoA oxidase/dehydrogenase middle" evidence="7">
    <location>
        <begin position="118"/>
        <end position="209"/>
    </location>
</feature>
<dbReference type="InterPro" id="IPR006091">
    <property type="entry name" value="Acyl-CoA_Oxase/DH_mid-dom"/>
</dbReference>
<keyword evidence="10" id="KW-1185">Reference proteome</keyword>
<dbReference type="InterPro" id="IPR009075">
    <property type="entry name" value="AcylCo_DH/oxidase_C"/>
</dbReference>
<reference evidence="10" key="1">
    <citation type="submission" date="2016-10" db="EMBL/GenBank/DDBJ databases">
        <authorList>
            <person name="Varghese N."/>
            <person name="Submissions S."/>
        </authorList>
    </citation>
    <scope>NUCLEOTIDE SEQUENCE [LARGE SCALE GENOMIC DNA]</scope>
    <source>
        <strain evidence="10">IBRC-M 10043</strain>
    </source>
</reference>
<evidence type="ECO:0000256" key="1">
    <source>
        <dbReference type="ARBA" id="ARBA00001974"/>
    </source>
</evidence>
<organism evidence="9 10">
    <name type="scientific">Halorientalis persicus</name>
    <dbReference type="NCBI Taxonomy" id="1367881"/>
    <lineage>
        <taxon>Archaea</taxon>
        <taxon>Methanobacteriati</taxon>
        <taxon>Methanobacteriota</taxon>
        <taxon>Stenosarchaea group</taxon>
        <taxon>Halobacteria</taxon>
        <taxon>Halobacteriales</taxon>
        <taxon>Haloarculaceae</taxon>
        <taxon>Halorientalis</taxon>
    </lineage>
</organism>
<name>A0A1H8EWG7_9EURY</name>
<comment type="similarity">
    <text evidence="2 5">Belongs to the acyl-CoA dehydrogenase family.</text>
</comment>
<gene>
    <name evidence="9" type="ORF">SAMN05216388_1002111</name>
</gene>
<dbReference type="GO" id="GO:0050660">
    <property type="term" value="F:flavin adenine dinucleotide binding"/>
    <property type="evidence" value="ECO:0007669"/>
    <property type="project" value="InterPro"/>
</dbReference>
<dbReference type="Gene3D" id="2.40.110.10">
    <property type="entry name" value="Butyryl-CoA Dehydrogenase, subunit A, domain 2"/>
    <property type="match status" value="1"/>
</dbReference>
<dbReference type="InterPro" id="IPR013786">
    <property type="entry name" value="AcylCoA_DH/ox_N"/>
</dbReference>
<dbReference type="InterPro" id="IPR046373">
    <property type="entry name" value="Acyl-CoA_Oxase/DH_mid-dom_sf"/>
</dbReference>
<dbReference type="PANTHER" id="PTHR43884">
    <property type="entry name" value="ACYL-COA DEHYDROGENASE"/>
    <property type="match status" value="1"/>
</dbReference>
<dbReference type="SUPFAM" id="SSF47203">
    <property type="entry name" value="Acyl-CoA dehydrogenase C-terminal domain-like"/>
    <property type="match status" value="1"/>
</dbReference>
<dbReference type="EMBL" id="FOCX01000002">
    <property type="protein sequence ID" value="SEN23088.1"/>
    <property type="molecule type" value="Genomic_DNA"/>
</dbReference>
<dbReference type="FunFam" id="1.20.140.10:FF:000004">
    <property type="entry name" value="Acyl-CoA dehydrogenase FadE25"/>
    <property type="match status" value="1"/>
</dbReference>
<keyword evidence="5" id="KW-0560">Oxidoreductase</keyword>
<evidence type="ECO:0000259" key="7">
    <source>
        <dbReference type="Pfam" id="PF02770"/>
    </source>
</evidence>
<evidence type="ECO:0000313" key="9">
    <source>
        <dbReference type="EMBL" id="SEN23088.1"/>
    </source>
</evidence>
<dbReference type="Pfam" id="PF02770">
    <property type="entry name" value="Acyl-CoA_dh_M"/>
    <property type="match status" value="1"/>
</dbReference>
<dbReference type="PANTHER" id="PTHR43884:SF12">
    <property type="entry name" value="ISOVALERYL-COA DEHYDROGENASE, MITOCHONDRIAL-RELATED"/>
    <property type="match status" value="1"/>
</dbReference>
<accession>A0A1H8EWG7</accession>
<dbReference type="RefSeq" id="WP_092657339.1">
    <property type="nucleotide sequence ID" value="NZ_FOCX01000002.1"/>
</dbReference>
<feature type="domain" description="Acyl-CoA dehydrogenase/oxidase N-terminal" evidence="8">
    <location>
        <begin position="5"/>
        <end position="113"/>
    </location>
</feature>
<dbReference type="OrthoDB" id="275197at2157"/>
<evidence type="ECO:0000256" key="3">
    <source>
        <dbReference type="ARBA" id="ARBA00022630"/>
    </source>
</evidence>
<evidence type="ECO:0008006" key="11">
    <source>
        <dbReference type="Google" id="ProtNLM"/>
    </source>
</evidence>
<dbReference type="Gene3D" id="1.20.140.10">
    <property type="entry name" value="Butyryl-CoA Dehydrogenase, subunit A, domain 3"/>
    <property type="match status" value="1"/>
</dbReference>
<feature type="domain" description="Acyl-CoA dehydrogenase/oxidase C-terminal" evidence="6">
    <location>
        <begin position="255"/>
        <end position="391"/>
    </location>
</feature>